<gene>
    <name evidence="3" type="ORF">MOMA_03125</name>
</gene>
<dbReference type="eggNOG" id="COG0746">
    <property type="taxonomic scope" value="Bacteria"/>
</dbReference>
<evidence type="ECO:0000313" key="4">
    <source>
        <dbReference type="Proteomes" id="UP000023795"/>
    </source>
</evidence>
<comment type="caution">
    <text evidence="3">The sequence shown here is derived from an EMBL/GenBank/DDBJ whole genome shotgun (WGS) entry which is preliminary data.</text>
</comment>
<dbReference type="SUPFAM" id="SSF53448">
    <property type="entry name" value="Nucleotide-diphospho-sugar transferases"/>
    <property type="match status" value="1"/>
</dbReference>
<evidence type="ECO:0000313" key="3">
    <source>
        <dbReference type="EMBL" id="ELA09361.1"/>
    </source>
</evidence>
<keyword evidence="1" id="KW-0460">Magnesium</keyword>
<protein>
    <recommendedName>
        <fullName evidence="2">MobA-like NTP transferase domain-containing protein</fullName>
    </recommendedName>
</protein>
<sequence length="197" mass="22190">MGSPKALLPIPSNNANSDTLLNFHIQHAKQISNTISNINHSITILIGNNDKKFSLPNDVIAISDYIKNAGALSCLLNAFVYCQNHRLTGDYILVASCDNLIGIDKLYNKLIKAKPNSQVIYLTHNDKDYPLLGLYRLDLITDLKTYLDNGERSVMKFLKDKSVQKIAMDTGWQNLANFNTLAEFQHALQYFNPLTQF</sequence>
<dbReference type="Gene3D" id="3.90.550.10">
    <property type="entry name" value="Spore Coat Polysaccharide Biosynthesis Protein SpsA, Chain A"/>
    <property type="match status" value="1"/>
</dbReference>
<evidence type="ECO:0000259" key="2">
    <source>
        <dbReference type="Pfam" id="PF12804"/>
    </source>
</evidence>
<evidence type="ECO:0000256" key="1">
    <source>
        <dbReference type="ARBA" id="ARBA00022842"/>
    </source>
</evidence>
<name>L2F9A8_9GAMM</name>
<dbReference type="InterPro" id="IPR029044">
    <property type="entry name" value="Nucleotide-diphossugar_trans"/>
</dbReference>
<dbReference type="GO" id="GO:0016779">
    <property type="term" value="F:nucleotidyltransferase activity"/>
    <property type="evidence" value="ECO:0007669"/>
    <property type="project" value="UniProtKB-ARBA"/>
</dbReference>
<dbReference type="PATRIC" id="fig|1230338.3.peg.681"/>
<reference evidence="3 4" key="1">
    <citation type="journal article" date="2013" name="Genome Announc.">
        <title>Genome Sequence of Moraxella macacae 0408225, a Novel Bacterial Species Isolated from a Cynomolgus Macaque with Epistaxis.</title>
        <authorList>
            <person name="Ladner J.T."/>
            <person name="Whitehouse C.A."/>
            <person name="Koroleva G.I."/>
            <person name="Palacios G.F."/>
        </authorList>
    </citation>
    <scope>NUCLEOTIDE SEQUENCE [LARGE SCALE GENOMIC DNA]</scope>
    <source>
        <strain evidence="3 4">0408225</strain>
    </source>
</reference>
<proteinExistence type="predicted"/>
<organism evidence="3 4">
    <name type="scientific">Moraxella macacae 0408225</name>
    <dbReference type="NCBI Taxonomy" id="1230338"/>
    <lineage>
        <taxon>Bacteria</taxon>
        <taxon>Pseudomonadati</taxon>
        <taxon>Pseudomonadota</taxon>
        <taxon>Gammaproteobacteria</taxon>
        <taxon>Moraxellales</taxon>
        <taxon>Moraxellaceae</taxon>
        <taxon>Moraxella</taxon>
    </lineage>
</organism>
<dbReference type="Proteomes" id="UP000023795">
    <property type="component" value="Unassembled WGS sequence"/>
</dbReference>
<keyword evidence="4" id="KW-1185">Reference proteome</keyword>
<dbReference type="EMBL" id="ANIN01000001">
    <property type="protein sequence ID" value="ELA09361.1"/>
    <property type="molecule type" value="Genomic_DNA"/>
</dbReference>
<dbReference type="Pfam" id="PF12804">
    <property type="entry name" value="NTP_transf_3"/>
    <property type="match status" value="1"/>
</dbReference>
<accession>L2F9A8</accession>
<feature type="domain" description="MobA-like NTP transferase" evidence="2">
    <location>
        <begin position="1"/>
        <end position="158"/>
    </location>
</feature>
<dbReference type="STRING" id="1230338.MOMA_03125"/>
<dbReference type="AlphaFoldDB" id="L2F9A8"/>
<dbReference type="InterPro" id="IPR025877">
    <property type="entry name" value="MobA-like_NTP_Trfase"/>
</dbReference>